<organism evidence="4 5">
    <name type="scientific">Pseudochryseolinea flava</name>
    <dbReference type="NCBI Taxonomy" id="2059302"/>
    <lineage>
        <taxon>Bacteria</taxon>
        <taxon>Pseudomonadati</taxon>
        <taxon>Bacteroidota</taxon>
        <taxon>Cytophagia</taxon>
        <taxon>Cytophagales</taxon>
        <taxon>Fulvivirgaceae</taxon>
        <taxon>Pseudochryseolinea</taxon>
    </lineage>
</organism>
<evidence type="ECO:0000313" key="4">
    <source>
        <dbReference type="EMBL" id="RAV97631.1"/>
    </source>
</evidence>
<protein>
    <recommendedName>
        <fullName evidence="3">NADAR domain-containing protein</fullName>
    </recommendedName>
</protein>
<dbReference type="InterPro" id="IPR012816">
    <property type="entry name" value="NADAR"/>
</dbReference>
<dbReference type="SUPFAM" id="SSF143990">
    <property type="entry name" value="YbiA-like"/>
    <property type="match status" value="1"/>
</dbReference>
<comment type="catalytic activity">
    <reaction evidence="1">
        <text>5-amino-6-(5-phospho-D-ribosylamino)uracil + H2O = 5,6-diaminouracil + D-ribose 5-phosphate</text>
        <dbReference type="Rhea" id="RHEA:55020"/>
        <dbReference type="ChEBI" id="CHEBI:15377"/>
        <dbReference type="ChEBI" id="CHEBI:46252"/>
        <dbReference type="ChEBI" id="CHEBI:58453"/>
        <dbReference type="ChEBI" id="CHEBI:78346"/>
    </reaction>
</comment>
<dbReference type="RefSeq" id="WP_112750169.1">
    <property type="nucleotide sequence ID" value="NZ_QMFY01000033.1"/>
</dbReference>
<evidence type="ECO:0000256" key="2">
    <source>
        <dbReference type="ARBA" id="ARBA00000751"/>
    </source>
</evidence>
<dbReference type="AlphaFoldDB" id="A0A364XTE7"/>
<dbReference type="Proteomes" id="UP000251889">
    <property type="component" value="Unassembled WGS sequence"/>
</dbReference>
<name>A0A364XTE7_9BACT</name>
<dbReference type="Pfam" id="PF08719">
    <property type="entry name" value="NADAR"/>
    <property type="match status" value="1"/>
</dbReference>
<keyword evidence="5" id="KW-1185">Reference proteome</keyword>
<accession>A0A364XTE7</accession>
<dbReference type="EMBL" id="QMFY01000033">
    <property type="protein sequence ID" value="RAV97631.1"/>
    <property type="molecule type" value="Genomic_DNA"/>
</dbReference>
<reference evidence="4 5" key="1">
    <citation type="submission" date="2018-06" db="EMBL/GenBank/DDBJ databases">
        <title>Chryseolinea flavus sp. nov., a member of the phylum Bacteroidetes isolated from soil.</title>
        <authorList>
            <person name="Li Y."/>
            <person name="Wang J."/>
        </authorList>
    </citation>
    <scope>NUCLEOTIDE SEQUENCE [LARGE SCALE GENOMIC DNA]</scope>
    <source>
        <strain evidence="4 5">SDU1-6</strain>
    </source>
</reference>
<proteinExistence type="predicted"/>
<sequence length="230" mass="27355">MNMEEWGLSEFRKRMEEGKQATSNLSQDEDDALTRQARIMEVRNAFEHSNESEQDGRFFTYRKYLQYPELFTKFLDKQSPLNIWYPCTLKTKFSYNEHTKDPFDNLSHDFQSLGQFMVFCKSMLFLDRKLARKIIATQEPEEIIKLSSEIQHFNPMVWKFNERSIYYDGVKAKFEQSQSLYNSLMNTVGTTLVDGQIAADTDFHLVPNWRERNLFGEVMTQYRFVQAGEY</sequence>
<feature type="domain" description="NADAR" evidence="3">
    <location>
        <begin position="76"/>
        <end position="195"/>
    </location>
</feature>
<dbReference type="InterPro" id="IPR037238">
    <property type="entry name" value="YbiA-like_sf"/>
</dbReference>
<comment type="catalytic activity">
    <reaction evidence="2">
        <text>2,5-diamino-6-hydroxy-4-(5-phosphoribosylamino)-pyrimidine + H2O = 2,5,6-triamino-4-hydroxypyrimidine + D-ribose 5-phosphate</text>
        <dbReference type="Rhea" id="RHEA:23436"/>
        <dbReference type="ChEBI" id="CHEBI:15377"/>
        <dbReference type="ChEBI" id="CHEBI:58614"/>
        <dbReference type="ChEBI" id="CHEBI:78346"/>
        <dbReference type="ChEBI" id="CHEBI:137796"/>
    </reaction>
</comment>
<evidence type="ECO:0000259" key="3">
    <source>
        <dbReference type="Pfam" id="PF08719"/>
    </source>
</evidence>
<comment type="caution">
    <text evidence="4">The sequence shown here is derived from an EMBL/GenBank/DDBJ whole genome shotgun (WGS) entry which is preliminary data.</text>
</comment>
<gene>
    <name evidence="4" type="ORF">DQQ10_27500</name>
</gene>
<evidence type="ECO:0000256" key="1">
    <source>
        <dbReference type="ARBA" id="ARBA00000022"/>
    </source>
</evidence>
<dbReference type="Gene3D" id="1.10.357.40">
    <property type="entry name" value="YbiA-like"/>
    <property type="match status" value="1"/>
</dbReference>
<evidence type="ECO:0000313" key="5">
    <source>
        <dbReference type="Proteomes" id="UP000251889"/>
    </source>
</evidence>